<keyword evidence="2" id="KW-1133">Transmembrane helix</keyword>
<accession>A0ABW0DAX4</accession>
<feature type="transmembrane region" description="Helical" evidence="2">
    <location>
        <begin position="103"/>
        <end position="122"/>
    </location>
</feature>
<dbReference type="Proteomes" id="UP001596156">
    <property type="component" value="Unassembled WGS sequence"/>
</dbReference>
<organism evidence="3 4">
    <name type="scientific">Streptomyces fimbriatus</name>
    <dbReference type="NCBI Taxonomy" id="68197"/>
    <lineage>
        <taxon>Bacteria</taxon>
        <taxon>Bacillati</taxon>
        <taxon>Actinomycetota</taxon>
        <taxon>Actinomycetes</taxon>
        <taxon>Kitasatosporales</taxon>
        <taxon>Streptomycetaceae</taxon>
        <taxon>Streptomyces</taxon>
    </lineage>
</organism>
<reference evidence="4" key="1">
    <citation type="journal article" date="2019" name="Int. J. Syst. Evol. Microbiol.">
        <title>The Global Catalogue of Microorganisms (GCM) 10K type strain sequencing project: providing services to taxonomists for standard genome sequencing and annotation.</title>
        <authorList>
            <consortium name="The Broad Institute Genomics Platform"/>
            <consortium name="The Broad Institute Genome Sequencing Center for Infectious Disease"/>
            <person name="Wu L."/>
            <person name="Ma J."/>
        </authorList>
    </citation>
    <scope>NUCLEOTIDE SEQUENCE [LARGE SCALE GENOMIC DNA]</scope>
    <source>
        <strain evidence="4">CCM 8479</strain>
    </source>
</reference>
<evidence type="ECO:0000256" key="1">
    <source>
        <dbReference type="SAM" id="MobiDB-lite"/>
    </source>
</evidence>
<sequence>MTCPPRPTGPDDEPPTPPPSPEASDVLAVAVGNASLLGVGYLLMGRPVLFWAAAMVTVPLLWMTASVAETWCELLLLLWWAAVVAHGWLLARRRQGGPRLGRRLLALGLTVPVLLAAGLLRLDAHGIEDDVTEAREDGDCEAVTSAQDRVRFGHRIAAAPVAARGDAVVDACERLGRAEHELTTGLNGDLGGLDSGFRLLASVLEDPGNEKTVRASLDRFLGRLPTGNACDTVRITDWLRARKTGRNILDRSFDTASRLAPAALVGCGDDLADTQSWPQARARYERLLEEYPDDGHADRARKGIRKAVLALELEHVEELVRATNGMTSGYCAKPAKYTGAPARRKGTNRALFLGDDEYTGKLPGGWRTTDPEKAALVVCAGPPGFGSAVETCPYRNDETREITNVTFRKVEVPVKVYELRTGERLANRKVQIDGSSCPTLFLTYGGVPSDKYVTPSDADVRDAFSSVVGR</sequence>
<keyword evidence="2" id="KW-0472">Membrane</keyword>
<dbReference type="RefSeq" id="WP_344645097.1">
    <property type="nucleotide sequence ID" value="NZ_BAAASS010000013.1"/>
</dbReference>
<feature type="transmembrane region" description="Helical" evidence="2">
    <location>
        <begin position="48"/>
        <end position="68"/>
    </location>
</feature>
<feature type="transmembrane region" description="Helical" evidence="2">
    <location>
        <begin position="26"/>
        <end position="43"/>
    </location>
</feature>
<keyword evidence="4" id="KW-1185">Reference proteome</keyword>
<comment type="caution">
    <text evidence="3">The sequence shown here is derived from an EMBL/GenBank/DDBJ whole genome shotgun (WGS) entry which is preliminary data.</text>
</comment>
<protein>
    <submittedName>
        <fullName evidence="3">Tol-pal system YbgF family protein</fullName>
    </submittedName>
</protein>
<evidence type="ECO:0000313" key="4">
    <source>
        <dbReference type="Proteomes" id="UP001596156"/>
    </source>
</evidence>
<dbReference type="EMBL" id="JBHSKL010000024">
    <property type="protein sequence ID" value="MFC5226691.1"/>
    <property type="molecule type" value="Genomic_DNA"/>
</dbReference>
<feature type="transmembrane region" description="Helical" evidence="2">
    <location>
        <begin position="74"/>
        <end position="91"/>
    </location>
</feature>
<keyword evidence="2" id="KW-0812">Transmembrane</keyword>
<feature type="region of interest" description="Disordered" evidence="1">
    <location>
        <begin position="1"/>
        <end position="22"/>
    </location>
</feature>
<evidence type="ECO:0000313" key="3">
    <source>
        <dbReference type="EMBL" id="MFC5226691.1"/>
    </source>
</evidence>
<evidence type="ECO:0000256" key="2">
    <source>
        <dbReference type="SAM" id="Phobius"/>
    </source>
</evidence>
<gene>
    <name evidence="3" type="ORF">ACFPN6_19235</name>
</gene>
<name>A0ABW0DAX4_STRFI</name>
<proteinExistence type="predicted"/>